<protein>
    <submittedName>
        <fullName evidence="1">Uncharacterized protein</fullName>
    </submittedName>
</protein>
<organism evidence="1 2">
    <name type="scientific">Sorangium cellulosum</name>
    <name type="common">Polyangium cellulosum</name>
    <dbReference type="NCBI Taxonomy" id="56"/>
    <lineage>
        <taxon>Bacteria</taxon>
        <taxon>Pseudomonadati</taxon>
        <taxon>Myxococcota</taxon>
        <taxon>Polyangia</taxon>
        <taxon>Polyangiales</taxon>
        <taxon>Polyangiaceae</taxon>
        <taxon>Sorangium</taxon>
    </lineage>
</organism>
<evidence type="ECO:0000313" key="2">
    <source>
        <dbReference type="Proteomes" id="UP000238348"/>
    </source>
</evidence>
<evidence type="ECO:0000313" key="1">
    <source>
        <dbReference type="EMBL" id="AUX42020.1"/>
    </source>
</evidence>
<reference evidence="1 2" key="1">
    <citation type="submission" date="2015-09" db="EMBL/GenBank/DDBJ databases">
        <title>Sorangium comparison.</title>
        <authorList>
            <person name="Zaburannyi N."/>
            <person name="Bunk B."/>
            <person name="Overmann J."/>
            <person name="Mueller R."/>
        </authorList>
    </citation>
    <scope>NUCLEOTIDE SEQUENCE [LARGE SCALE GENOMIC DNA]</scope>
    <source>
        <strain evidence="1 2">So ce26</strain>
    </source>
</reference>
<proteinExistence type="predicted"/>
<name>A0A2L0ERY0_SORCE</name>
<dbReference type="Proteomes" id="UP000238348">
    <property type="component" value="Chromosome"/>
</dbReference>
<gene>
    <name evidence="1" type="ORF">SOCE26_034450</name>
</gene>
<dbReference type="EMBL" id="CP012673">
    <property type="protein sequence ID" value="AUX42020.1"/>
    <property type="molecule type" value="Genomic_DNA"/>
</dbReference>
<dbReference type="AlphaFoldDB" id="A0A2L0ERY0"/>
<accession>A0A2L0ERY0</accession>
<sequence length="64" mass="7004">MAAYYAAPPNAPPRHSLPPKFLRGLEELEENSVRNFLNILPELGAAPSMVIFVREATVDLQAGL</sequence>